<dbReference type="AlphaFoldDB" id="A0A226D655"/>
<protein>
    <submittedName>
        <fullName evidence="2">Uncharacterized protein</fullName>
    </submittedName>
</protein>
<gene>
    <name evidence="2" type="ORF">Fcan01_25011</name>
</gene>
<feature type="transmembrane region" description="Helical" evidence="1">
    <location>
        <begin position="138"/>
        <end position="161"/>
    </location>
</feature>
<feature type="transmembrane region" description="Helical" evidence="1">
    <location>
        <begin position="52"/>
        <end position="71"/>
    </location>
</feature>
<organism evidence="2 3">
    <name type="scientific">Folsomia candida</name>
    <name type="common">Springtail</name>
    <dbReference type="NCBI Taxonomy" id="158441"/>
    <lineage>
        <taxon>Eukaryota</taxon>
        <taxon>Metazoa</taxon>
        <taxon>Ecdysozoa</taxon>
        <taxon>Arthropoda</taxon>
        <taxon>Hexapoda</taxon>
        <taxon>Collembola</taxon>
        <taxon>Entomobryomorpha</taxon>
        <taxon>Isotomoidea</taxon>
        <taxon>Isotomidae</taxon>
        <taxon>Proisotominae</taxon>
        <taxon>Folsomia</taxon>
    </lineage>
</organism>
<evidence type="ECO:0000313" key="2">
    <source>
        <dbReference type="EMBL" id="OXA40354.1"/>
    </source>
</evidence>
<keyword evidence="1" id="KW-0812">Transmembrane</keyword>
<reference evidence="2 3" key="1">
    <citation type="submission" date="2015-12" db="EMBL/GenBank/DDBJ databases">
        <title>The genome of Folsomia candida.</title>
        <authorList>
            <person name="Faddeeva A."/>
            <person name="Derks M.F."/>
            <person name="Anvar Y."/>
            <person name="Smit S."/>
            <person name="Van Straalen N."/>
            <person name="Roelofs D."/>
        </authorList>
    </citation>
    <scope>NUCLEOTIDE SEQUENCE [LARGE SCALE GENOMIC DNA]</scope>
    <source>
        <strain evidence="2 3">VU population</strain>
        <tissue evidence="2">Whole body</tissue>
    </source>
</reference>
<evidence type="ECO:0000313" key="3">
    <source>
        <dbReference type="Proteomes" id="UP000198287"/>
    </source>
</evidence>
<sequence length="337" mass="38611">MIRKNFAPLSHTAFQALQRFSIVTEWLYYRPITWDRPMWQPRRTPRNKLTTWYFLSLIVSSIAIHFVFTLIRQILSYQKDPDISILMGIFLILAGAGYTVAVSVIFTEIFKIDEFRVMLKFLRKFEALSAQPSDLFGLFLHGFILAVITSPLTCCSVPILAPTIDPTYLWFRNASFLSTNFKTMLRALIMFVSMLHACSELFWFSIIASNVTVILNGCLKIGKSWQKQTKFIASSQLISSLKRYRQLQIFNSVVNQVFSYILPVAVSLTFLCMVLMGYFLIKMTPIVPYTITFLVGSVFATIFCLGQGMLPKMAEGAEKFEMSAVKRGTVRICKEKF</sequence>
<accession>A0A226D655</accession>
<feature type="transmembrane region" description="Helical" evidence="1">
    <location>
        <begin position="257"/>
        <end position="280"/>
    </location>
</feature>
<dbReference type="Proteomes" id="UP000198287">
    <property type="component" value="Unassembled WGS sequence"/>
</dbReference>
<dbReference type="EMBL" id="LNIX01000034">
    <property type="protein sequence ID" value="OXA40354.1"/>
    <property type="molecule type" value="Genomic_DNA"/>
</dbReference>
<feature type="transmembrane region" description="Helical" evidence="1">
    <location>
        <begin position="286"/>
        <end position="305"/>
    </location>
</feature>
<evidence type="ECO:0000256" key="1">
    <source>
        <dbReference type="SAM" id="Phobius"/>
    </source>
</evidence>
<comment type="caution">
    <text evidence="2">The sequence shown here is derived from an EMBL/GenBank/DDBJ whole genome shotgun (WGS) entry which is preliminary data.</text>
</comment>
<keyword evidence="1" id="KW-1133">Transmembrane helix</keyword>
<proteinExistence type="predicted"/>
<keyword evidence="3" id="KW-1185">Reference proteome</keyword>
<feature type="transmembrane region" description="Helical" evidence="1">
    <location>
        <begin position="173"/>
        <end position="195"/>
    </location>
</feature>
<keyword evidence="1" id="KW-0472">Membrane</keyword>
<name>A0A226D655_FOLCA</name>
<feature type="transmembrane region" description="Helical" evidence="1">
    <location>
        <begin position="83"/>
        <end position="106"/>
    </location>
</feature>